<accession>A0A5C1AH44</accession>
<keyword evidence="3" id="KW-0378">Hydrolase</keyword>
<sequence>MLSIRKIFLGVSAVLGVSFAQPAVADDKKADDGWVQLFNGKDFTGWKMVNPPSGEFESVTEQKNSEGKVIAFVGKTKTKKAKDGTETPGKEVTLWQIKDGTILGGGPASHLFSERGDYTDFQYRIEAKINDKGNSGQYIRTEFGPGFPKGYEIQINATHSDPVKSGSLYPASGIDRDEKHLVRKANHNPDEWFTQEVIAVGPKITILTNGKTMVDYTIPGDKFFTKGHFALQGHDPGSVMSFKKIEVKELKK</sequence>
<dbReference type="RefSeq" id="WP_149112663.1">
    <property type="nucleotide sequence ID" value="NZ_CP042425.1"/>
</dbReference>
<evidence type="ECO:0000259" key="2">
    <source>
        <dbReference type="Pfam" id="PF06439"/>
    </source>
</evidence>
<dbReference type="InterPro" id="IPR010496">
    <property type="entry name" value="AL/BT2_dom"/>
</dbReference>
<organism evidence="3 4">
    <name type="scientific">Limnoglobus roseus</name>
    <dbReference type="NCBI Taxonomy" id="2598579"/>
    <lineage>
        <taxon>Bacteria</taxon>
        <taxon>Pseudomonadati</taxon>
        <taxon>Planctomycetota</taxon>
        <taxon>Planctomycetia</taxon>
        <taxon>Gemmatales</taxon>
        <taxon>Gemmataceae</taxon>
        <taxon>Limnoglobus</taxon>
    </lineage>
</organism>
<evidence type="ECO:0000313" key="3">
    <source>
        <dbReference type="EMBL" id="QEL18130.1"/>
    </source>
</evidence>
<dbReference type="Proteomes" id="UP000324974">
    <property type="component" value="Chromosome"/>
</dbReference>
<feature type="signal peptide" evidence="1">
    <location>
        <begin position="1"/>
        <end position="25"/>
    </location>
</feature>
<keyword evidence="4" id="KW-1185">Reference proteome</keyword>
<dbReference type="EMBL" id="CP042425">
    <property type="protein sequence ID" value="QEL18130.1"/>
    <property type="molecule type" value="Genomic_DNA"/>
</dbReference>
<dbReference type="Pfam" id="PF06439">
    <property type="entry name" value="3keto-disac_hyd"/>
    <property type="match status" value="1"/>
</dbReference>
<feature type="chain" id="PRO_5022922178" evidence="1">
    <location>
        <begin position="26"/>
        <end position="252"/>
    </location>
</feature>
<evidence type="ECO:0000256" key="1">
    <source>
        <dbReference type="SAM" id="SignalP"/>
    </source>
</evidence>
<feature type="domain" description="3-keto-alpha-glucoside-1,2-lyase/3-keto-2-hydroxy-glucal hydratase" evidence="2">
    <location>
        <begin position="33"/>
        <end position="248"/>
    </location>
</feature>
<reference evidence="4" key="1">
    <citation type="submission" date="2019-08" db="EMBL/GenBank/DDBJ databases">
        <title>Limnoglobus roseus gen. nov., sp. nov., a novel freshwater planctomycete with a giant genome from the family Gemmataceae.</title>
        <authorList>
            <person name="Kulichevskaya I.S."/>
            <person name="Naumoff D.G."/>
            <person name="Miroshnikov K."/>
            <person name="Ivanova A."/>
            <person name="Philippov D.A."/>
            <person name="Hakobyan A."/>
            <person name="Rijpstra I.C."/>
            <person name="Sinninghe Damste J.S."/>
            <person name="Liesack W."/>
            <person name="Dedysh S.N."/>
        </authorList>
    </citation>
    <scope>NUCLEOTIDE SEQUENCE [LARGE SCALE GENOMIC DNA]</scope>
    <source>
        <strain evidence="4">PX52</strain>
    </source>
</reference>
<proteinExistence type="predicted"/>
<dbReference type="Gene3D" id="2.60.120.560">
    <property type="entry name" value="Exo-inulinase, domain 1"/>
    <property type="match status" value="1"/>
</dbReference>
<dbReference type="OrthoDB" id="242352at2"/>
<evidence type="ECO:0000313" key="4">
    <source>
        <dbReference type="Proteomes" id="UP000324974"/>
    </source>
</evidence>
<dbReference type="AlphaFoldDB" id="A0A5C1AH44"/>
<protein>
    <submittedName>
        <fullName evidence="3">Putative beta-jelly-roll-type glycoside hydrolase</fullName>
    </submittedName>
</protein>
<keyword evidence="1" id="KW-0732">Signal</keyword>
<dbReference type="KEGG" id="lrs:PX52LOC_05144"/>
<gene>
    <name evidence="3" type="ORF">PX52LOC_05144</name>
</gene>
<dbReference type="GO" id="GO:0016787">
    <property type="term" value="F:hydrolase activity"/>
    <property type="evidence" value="ECO:0007669"/>
    <property type="project" value="UniProtKB-KW"/>
</dbReference>
<name>A0A5C1AH44_9BACT</name>